<evidence type="ECO:0000256" key="5">
    <source>
        <dbReference type="ARBA" id="ARBA00022781"/>
    </source>
</evidence>
<evidence type="ECO:0000256" key="10">
    <source>
        <dbReference type="SAM" id="Coils"/>
    </source>
</evidence>
<evidence type="ECO:0000256" key="8">
    <source>
        <dbReference type="ARBA" id="ARBA00023136"/>
    </source>
</evidence>
<keyword evidence="8 12" id="KW-0472">Membrane</keyword>
<gene>
    <name evidence="14" type="ORF">NC653_039164</name>
</gene>
<keyword evidence="4 12" id="KW-0812">Transmembrane</keyword>
<feature type="coiled-coil region" evidence="10">
    <location>
        <begin position="510"/>
        <end position="589"/>
    </location>
</feature>
<evidence type="ECO:0000256" key="1">
    <source>
        <dbReference type="ARBA" id="ARBA00004167"/>
    </source>
</evidence>
<feature type="transmembrane region" description="Helical" evidence="12">
    <location>
        <begin position="207"/>
        <end position="227"/>
    </location>
</feature>
<keyword evidence="15" id="KW-1185">Reference proteome</keyword>
<feature type="transmembrane region" description="Helical" evidence="12">
    <location>
        <begin position="1238"/>
        <end position="1257"/>
    </location>
</feature>
<dbReference type="GO" id="GO:0015078">
    <property type="term" value="F:proton transmembrane transporter activity"/>
    <property type="evidence" value="ECO:0007669"/>
    <property type="project" value="InterPro"/>
</dbReference>
<evidence type="ECO:0000313" key="15">
    <source>
        <dbReference type="Proteomes" id="UP001164929"/>
    </source>
</evidence>
<dbReference type="GO" id="GO:0004672">
    <property type="term" value="F:protein kinase activity"/>
    <property type="evidence" value="ECO:0007669"/>
    <property type="project" value="InterPro"/>
</dbReference>
<evidence type="ECO:0000256" key="2">
    <source>
        <dbReference type="ARBA" id="ARBA00022448"/>
    </source>
</evidence>
<dbReference type="CDD" id="cd14014">
    <property type="entry name" value="STKc_PknB_like"/>
    <property type="match status" value="1"/>
</dbReference>
<feature type="transmembrane region" description="Helical" evidence="12">
    <location>
        <begin position="120"/>
        <end position="144"/>
    </location>
</feature>
<dbReference type="HAMAP" id="MF_01398">
    <property type="entry name" value="ATP_synth_b_bprime"/>
    <property type="match status" value="1"/>
</dbReference>
<dbReference type="GO" id="GO:0005524">
    <property type="term" value="F:ATP binding"/>
    <property type="evidence" value="ECO:0007669"/>
    <property type="project" value="InterPro"/>
</dbReference>
<evidence type="ECO:0000256" key="6">
    <source>
        <dbReference type="ARBA" id="ARBA00022989"/>
    </source>
</evidence>
<evidence type="ECO:0000256" key="3">
    <source>
        <dbReference type="ARBA" id="ARBA00022547"/>
    </source>
</evidence>
<dbReference type="InterPro" id="IPR000719">
    <property type="entry name" value="Prot_kinase_dom"/>
</dbReference>
<dbReference type="InterPro" id="IPR002146">
    <property type="entry name" value="ATP_synth_b/b'su_bac/chlpt"/>
</dbReference>
<feature type="compositionally biased region" description="Polar residues" evidence="11">
    <location>
        <begin position="1269"/>
        <end position="1295"/>
    </location>
</feature>
<dbReference type="InterPro" id="IPR034679">
    <property type="entry name" value="ATP_synth_b"/>
</dbReference>
<feature type="transmembrane region" description="Helical" evidence="12">
    <location>
        <begin position="51"/>
        <end position="68"/>
    </location>
</feature>
<protein>
    <recommendedName>
        <fullName evidence="13">Protein kinase domain-containing protein</fullName>
    </recommendedName>
</protein>
<proteinExistence type="inferred from homology"/>
<dbReference type="PANTHER" id="PTHR47209">
    <property type="entry name" value="OS06G0639500 PROTEIN"/>
    <property type="match status" value="1"/>
</dbReference>
<organism evidence="14 15">
    <name type="scientific">Populus alba x Populus x berolinensis</name>
    <dbReference type="NCBI Taxonomy" id="444605"/>
    <lineage>
        <taxon>Eukaryota</taxon>
        <taxon>Viridiplantae</taxon>
        <taxon>Streptophyta</taxon>
        <taxon>Embryophyta</taxon>
        <taxon>Tracheophyta</taxon>
        <taxon>Spermatophyta</taxon>
        <taxon>Magnoliopsida</taxon>
        <taxon>eudicotyledons</taxon>
        <taxon>Gunneridae</taxon>
        <taxon>Pentapetalae</taxon>
        <taxon>rosids</taxon>
        <taxon>fabids</taxon>
        <taxon>Malpighiales</taxon>
        <taxon>Salicaceae</taxon>
        <taxon>Saliceae</taxon>
        <taxon>Populus</taxon>
    </lineage>
</organism>
<dbReference type="Gene3D" id="3.30.200.20">
    <property type="entry name" value="Phosphorylase Kinase, domain 1"/>
    <property type="match status" value="1"/>
</dbReference>
<dbReference type="CDD" id="cd06503">
    <property type="entry name" value="ATP-synt_Fo_b"/>
    <property type="match status" value="1"/>
</dbReference>
<dbReference type="PROSITE" id="PS50011">
    <property type="entry name" value="PROTEIN_KINASE_DOM"/>
    <property type="match status" value="1"/>
</dbReference>
<dbReference type="Proteomes" id="UP001164929">
    <property type="component" value="Chromosome 18"/>
</dbReference>
<dbReference type="InterPro" id="IPR053293">
    <property type="entry name" value="OCM_Kinase"/>
</dbReference>
<evidence type="ECO:0000256" key="9">
    <source>
        <dbReference type="ARBA" id="ARBA00025198"/>
    </source>
</evidence>
<dbReference type="GO" id="GO:0045259">
    <property type="term" value="C:proton-transporting ATP synthase complex"/>
    <property type="evidence" value="ECO:0007669"/>
    <property type="project" value="UniProtKB-KW"/>
</dbReference>
<dbReference type="GO" id="GO:0015986">
    <property type="term" value="P:proton motive force-driven ATP synthesis"/>
    <property type="evidence" value="ECO:0007669"/>
    <property type="project" value="InterPro"/>
</dbReference>
<name>A0AAD6LAU2_9ROSI</name>
<feature type="transmembrane region" description="Helical" evidence="12">
    <location>
        <begin position="239"/>
        <end position="259"/>
    </location>
</feature>
<dbReference type="InterPro" id="IPR011009">
    <property type="entry name" value="Kinase-like_dom_sf"/>
</dbReference>
<keyword evidence="6 12" id="KW-1133">Transmembrane helix</keyword>
<comment type="subcellular location">
    <subcellularLocation>
        <location evidence="1">Membrane</location>
        <topology evidence="1">Single-pass membrane protein</topology>
    </subcellularLocation>
</comment>
<dbReference type="Pfam" id="PF07714">
    <property type="entry name" value="PK_Tyr_Ser-Thr"/>
    <property type="match status" value="1"/>
</dbReference>
<dbReference type="Pfam" id="PF03151">
    <property type="entry name" value="TPT"/>
    <property type="match status" value="1"/>
</dbReference>
<dbReference type="HAMAP" id="MF_01399">
    <property type="entry name" value="ATP_synth_bprime"/>
    <property type="match status" value="1"/>
</dbReference>
<feature type="transmembrane region" description="Helical" evidence="12">
    <location>
        <begin position="271"/>
        <end position="291"/>
    </location>
</feature>
<reference evidence="14 15" key="1">
    <citation type="journal article" date="2023" name="Mol. Ecol. Resour.">
        <title>Chromosome-level genome assembly of a triploid poplar Populus alba 'Berolinensis'.</title>
        <authorList>
            <person name="Chen S."/>
            <person name="Yu Y."/>
            <person name="Wang X."/>
            <person name="Wang S."/>
            <person name="Zhang T."/>
            <person name="Zhou Y."/>
            <person name="He R."/>
            <person name="Meng N."/>
            <person name="Wang Y."/>
            <person name="Liu W."/>
            <person name="Liu Z."/>
            <person name="Liu J."/>
            <person name="Guo Q."/>
            <person name="Huang H."/>
            <person name="Sederoff R.R."/>
            <person name="Wang G."/>
            <person name="Qu G."/>
            <person name="Chen S."/>
        </authorList>
    </citation>
    <scope>NUCLEOTIDE SEQUENCE [LARGE SCALE GENOMIC DNA]</scope>
    <source>
        <strain evidence="14">SC-2020</strain>
    </source>
</reference>
<evidence type="ECO:0000256" key="11">
    <source>
        <dbReference type="SAM" id="MobiDB-lite"/>
    </source>
</evidence>
<accession>A0AAD6LAU2</accession>
<keyword evidence="5" id="KW-0375">Hydrogen ion transport</keyword>
<feature type="region of interest" description="Disordered" evidence="11">
    <location>
        <begin position="1268"/>
        <end position="1297"/>
    </location>
</feature>
<dbReference type="Pfam" id="PF00430">
    <property type="entry name" value="ATP-synt_B"/>
    <property type="match status" value="1"/>
</dbReference>
<keyword evidence="2" id="KW-0813">Transport</keyword>
<evidence type="ECO:0000256" key="4">
    <source>
        <dbReference type="ARBA" id="ARBA00022692"/>
    </source>
</evidence>
<dbReference type="InterPro" id="IPR001245">
    <property type="entry name" value="Ser-Thr/Tyr_kinase_cat_dom"/>
</dbReference>
<evidence type="ECO:0000256" key="12">
    <source>
        <dbReference type="SAM" id="Phobius"/>
    </source>
</evidence>
<dbReference type="SUPFAM" id="SSF56112">
    <property type="entry name" value="Protein kinase-like (PK-like)"/>
    <property type="match status" value="1"/>
</dbReference>
<evidence type="ECO:0000313" key="14">
    <source>
        <dbReference type="EMBL" id="KAJ6957154.1"/>
    </source>
</evidence>
<dbReference type="EMBL" id="JAQIZT010000018">
    <property type="protein sequence ID" value="KAJ6957154.1"/>
    <property type="molecule type" value="Genomic_DNA"/>
</dbReference>
<dbReference type="InterPro" id="IPR004853">
    <property type="entry name" value="Sugar_P_trans_dom"/>
</dbReference>
<feature type="transmembrane region" description="Helical" evidence="12">
    <location>
        <begin position="156"/>
        <end position="176"/>
    </location>
</feature>
<comment type="function">
    <text evidence="9">F(1)F(0) ATP synthase produces ATP from ADP in the presence of a proton or sodium gradient. F-type ATPases consist of two structural domains, F(1) containing the extramembraneous catalytic core and F(0) containing the membrane proton channel, linked together by a central stalk and a peripheral stalk. During catalysis, ATP synthesis in the catalytic domain of F(1) is coupled via a rotary mechanism of the central stalk subunits to proton translocation.</text>
</comment>
<feature type="transmembrane region" description="Helical" evidence="12">
    <location>
        <begin position="183"/>
        <end position="201"/>
    </location>
</feature>
<dbReference type="Gene3D" id="1.10.510.10">
    <property type="entry name" value="Transferase(Phosphotransferase) domain 1"/>
    <property type="match status" value="1"/>
</dbReference>
<keyword evidence="7" id="KW-0406">Ion transport</keyword>
<dbReference type="PANTHER" id="PTHR47209:SF1">
    <property type="entry name" value="OS06G0639500 PROTEIN"/>
    <property type="match status" value="1"/>
</dbReference>
<evidence type="ECO:0000256" key="7">
    <source>
        <dbReference type="ARBA" id="ARBA00023065"/>
    </source>
</evidence>
<evidence type="ECO:0000259" key="13">
    <source>
        <dbReference type="PROSITE" id="PS50011"/>
    </source>
</evidence>
<sequence length="1313" mass="145704">MMTSMAASSSSSNPILPVFVSSISEERQREKERLVKGDDKVFRGSSMTKRGAYAAISYMSCAVLLILFNKAALSSYSFPSANVITLFQMMCSCSFLYVLRRWRIISFTDGGSPITSDVKATFVPLETLIHTLPLAFTYLLYMLVTMESVRGVNVPMYTTLRRTTVVFTMIVEYILAGQRYAPPIFGSVGLIVLGAFVAGARDLSFDFYGYAVVFAANFTTAIYLATISRIGKSSGLNSFGLMWCNGIICGPVLLFWTFIRGDLQMTMNFPYLFSPGFLAVLLCSCILAFFLNYSIFLNTTLNSALTQTICGNLKDLFTIALGWTIFGGLPFDIFNVIGQSLGFVGSGLYAYYKLIGRECLVSVNSIMSIGNFAVHWSSVEAKTSLQSSAMANMIMGTSKPLITLSSSSLPTNSKPKLQIPRLSFPKLLKITKPQLLSLSTSTLKSLSLIAATSLTFAPPSLAEEIEKAALFDFNLTLPIIMVEFLVLMVALDKIWFSPLGNFMDERDAAIKEKLSSVKDTSEEVKQLEEQAAAVMRAARAEISAALNKMKKETQVEVEQKLAEGRKKIEAELQEALAKLDTQKEETIKALDSQIAALSDEIVKKYKVVFQRLGSSLPPKLMPVDFCGALFQPFNPKGHLAICELPSLNLRRHEFVPNLQYKVVFQRLELKFIEIFNTQGIGDRMASKVVPAQPVTPFEFELYEDPDHLRTVIASSNQSTHRIDPAKLKLRHRIGRGPFGDVWLATHHQSTEDYDEYHEVAVKMLQPLKEEHMRLVLDKFDGLFSKCQGVENVCFLHGISVMNGKICIVMKFYEGSIGDKMALLKGGKLTLPDVLRYGIELAQGIAGLHAKEILVLNLKPCSFLLNENDQAVLGDIGIPYLLFGIPLTSSDMPRRLGTPNYMAPEQWQPEIRGPITFETDSWGFGCSFVEMLTGVLPWCGKSIEEIYDLVVRKQEKPHIPEGLPPPIENILLGCFEYDLRSRPLMTDILRVFKSSQNAVFVDGGWTGFGSRTIPEKSSGAGYTEWFLSKDHLQVGDMVRSRRPPNSCKPENMDVPEGTVVGLEHNPDRDGFVLVSVHGIHDPLRLPVSTLEKVSFGLAAGDWVHLKEENNKHSPVGILHSINRDGSVAVGFIGVETLWKGKSSELQMAESYFVGQFVRLKTNVLSPRFEWPRKTGGSWASGKIWWILPNGCLIVKFPGRFTIGQENSSFLADPDEVEVVSFNTCPGVFKKYQHLEDFHWAVRPLVIALGIFTAMKVGFFTGKKIQRSRVNRPQGNAVQSKGQYMDGQTSGDGSNQAWFPPSVKNILGVSPAAAR</sequence>
<feature type="domain" description="Protein kinase" evidence="13">
    <location>
        <begin position="727"/>
        <end position="999"/>
    </location>
</feature>
<keyword evidence="10" id="KW-0175">Coiled coil</keyword>
<feature type="transmembrane region" description="Helical" evidence="12">
    <location>
        <begin position="80"/>
        <end position="99"/>
    </location>
</feature>
<keyword evidence="3" id="KW-0138">CF(0)</keyword>
<comment type="caution">
    <text evidence="14">The sequence shown here is derived from an EMBL/GenBank/DDBJ whole genome shotgun (WGS) entry which is preliminary data.</text>
</comment>